<dbReference type="EMBL" id="JAHRHJ020000004">
    <property type="protein sequence ID" value="KAH9319627.1"/>
    <property type="molecule type" value="Genomic_DNA"/>
</dbReference>
<accession>A0AA38LFV3</accession>
<feature type="non-terminal residue" evidence="1">
    <location>
        <position position="96"/>
    </location>
</feature>
<evidence type="ECO:0000313" key="2">
    <source>
        <dbReference type="Proteomes" id="UP000824469"/>
    </source>
</evidence>
<gene>
    <name evidence="1" type="ORF">KI387_021396</name>
</gene>
<protein>
    <submittedName>
        <fullName evidence="1">Uncharacterized protein</fullName>
    </submittedName>
</protein>
<evidence type="ECO:0000313" key="1">
    <source>
        <dbReference type="EMBL" id="KAH9319627.1"/>
    </source>
</evidence>
<dbReference type="Proteomes" id="UP000824469">
    <property type="component" value="Unassembled WGS sequence"/>
</dbReference>
<feature type="non-terminal residue" evidence="1">
    <location>
        <position position="1"/>
    </location>
</feature>
<organism evidence="1 2">
    <name type="scientific">Taxus chinensis</name>
    <name type="common">Chinese yew</name>
    <name type="synonym">Taxus wallichiana var. chinensis</name>
    <dbReference type="NCBI Taxonomy" id="29808"/>
    <lineage>
        <taxon>Eukaryota</taxon>
        <taxon>Viridiplantae</taxon>
        <taxon>Streptophyta</taxon>
        <taxon>Embryophyta</taxon>
        <taxon>Tracheophyta</taxon>
        <taxon>Spermatophyta</taxon>
        <taxon>Pinopsida</taxon>
        <taxon>Pinidae</taxon>
        <taxon>Conifers II</taxon>
        <taxon>Cupressales</taxon>
        <taxon>Taxaceae</taxon>
        <taxon>Taxus</taxon>
    </lineage>
</organism>
<comment type="caution">
    <text evidence="1">The sequence shown here is derived from an EMBL/GenBank/DDBJ whole genome shotgun (WGS) entry which is preliminary data.</text>
</comment>
<name>A0AA38LFV3_TAXCH</name>
<proteinExistence type="predicted"/>
<sequence length="96" mass="10385">IFVEVSPERTLGRFIDAGLVGGEELNEALSLRSARKDGALIPAYVNSGAGHSAIIPPTLLIDHCRCFELKILAVFQRDFVDSSEKPLCAANNLNCE</sequence>
<keyword evidence="2" id="KW-1185">Reference proteome</keyword>
<dbReference type="AlphaFoldDB" id="A0AA38LFV3"/>
<reference evidence="1 2" key="1">
    <citation type="journal article" date="2021" name="Nat. Plants">
        <title>The Taxus genome provides insights into paclitaxel biosynthesis.</title>
        <authorList>
            <person name="Xiong X."/>
            <person name="Gou J."/>
            <person name="Liao Q."/>
            <person name="Li Y."/>
            <person name="Zhou Q."/>
            <person name="Bi G."/>
            <person name="Li C."/>
            <person name="Du R."/>
            <person name="Wang X."/>
            <person name="Sun T."/>
            <person name="Guo L."/>
            <person name="Liang H."/>
            <person name="Lu P."/>
            <person name="Wu Y."/>
            <person name="Zhang Z."/>
            <person name="Ro D.K."/>
            <person name="Shang Y."/>
            <person name="Huang S."/>
            <person name="Yan J."/>
        </authorList>
    </citation>
    <scope>NUCLEOTIDE SEQUENCE [LARGE SCALE GENOMIC DNA]</scope>
    <source>
        <strain evidence="1">Ta-2019</strain>
    </source>
</reference>